<name>A0A061SE74_9CHLO</name>
<feature type="chain" id="PRO_5001611159" evidence="2">
    <location>
        <begin position="25"/>
        <end position="68"/>
    </location>
</feature>
<evidence type="ECO:0000256" key="2">
    <source>
        <dbReference type="SAM" id="SignalP"/>
    </source>
</evidence>
<proteinExistence type="predicted"/>
<keyword evidence="2" id="KW-0732">Signal</keyword>
<evidence type="ECO:0000256" key="1">
    <source>
        <dbReference type="SAM" id="Phobius"/>
    </source>
</evidence>
<keyword evidence="1" id="KW-0472">Membrane</keyword>
<dbReference type="EMBL" id="GBEZ01004069">
    <property type="protein sequence ID" value="JAC81120.1"/>
    <property type="molecule type" value="Transcribed_RNA"/>
</dbReference>
<gene>
    <name evidence="3" type="ORF">TSPGSL018_8655</name>
</gene>
<organism evidence="3">
    <name type="scientific">Tetraselmis sp. GSL018</name>
    <dbReference type="NCBI Taxonomy" id="582737"/>
    <lineage>
        <taxon>Eukaryota</taxon>
        <taxon>Viridiplantae</taxon>
        <taxon>Chlorophyta</taxon>
        <taxon>core chlorophytes</taxon>
        <taxon>Chlorodendrophyceae</taxon>
        <taxon>Chlorodendrales</taxon>
        <taxon>Chlorodendraceae</taxon>
        <taxon>Tetraselmis</taxon>
    </lineage>
</organism>
<feature type="signal peptide" evidence="2">
    <location>
        <begin position="1"/>
        <end position="24"/>
    </location>
</feature>
<protein>
    <submittedName>
        <fullName evidence="3">Uncharacterized protein</fullName>
    </submittedName>
</protein>
<feature type="transmembrane region" description="Helical" evidence="1">
    <location>
        <begin position="48"/>
        <end position="67"/>
    </location>
</feature>
<keyword evidence="1" id="KW-1133">Transmembrane helix</keyword>
<accession>A0A061SE74</accession>
<sequence length="68" mass="6970">MASSKMLLSVLAMLLLLQCATVFGEDNITNSTSDDSGNSTDTDSFGVVAALGSVSVVSVLFSLLQALL</sequence>
<keyword evidence="1" id="KW-0812">Transmembrane</keyword>
<dbReference type="AlphaFoldDB" id="A0A061SE74"/>
<evidence type="ECO:0000313" key="3">
    <source>
        <dbReference type="EMBL" id="JAC81120.1"/>
    </source>
</evidence>
<reference evidence="3" key="1">
    <citation type="submission" date="2014-05" db="EMBL/GenBank/DDBJ databases">
        <title>The transcriptome of the halophilic microalga Tetraselmis sp. GSL018 isolated from the Great Salt Lake, Utah.</title>
        <authorList>
            <person name="Jinkerson R.E."/>
            <person name="D'Adamo S."/>
            <person name="Posewitz M.C."/>
        </authorList>
    </citation>
    <scope>NUCLEOTIDE SEQUENCE</scope>
    <source>
        <strain evidence="3">GSL018</strain>
    </source>
</reference>